<evidence type="ECO:0000313" key="2">
    <source>
        <dbReference type="EMBL" id="MED6276572.1"/>
    </source>
</evidence>
<protein>
    <submittedName>
        <fullName evidence="2">Uncharacterized protein</fullName>
    </submittedName>
</protein>
<sequence length="136" mass="15860">MTRPMPTQPSSTLKGTMHMQKKRRNTSFRLQRELCSSLAFLSVPLFLIVFLSLSPTFVFSCGHCPFESTQSPQAEMFPKLFKNYYFLSFSISLYYIFTLKSFFSFWQVLNFSTCNLMLLVKPYPFSRFCSPSDTNT</sequence>
<dbReference type="Proteomes" id="UP001352852">
    <property type="component" value="Unassembled WGS sequence"/>
</dbReference>
<name>A0ABU7DN99_9TELE</name>
<keyword evidence="3" id="KW-1185">Reference proteome</keyword>
<comment type="caution">
    <text evidence="2">The sequence shown here is derived from an EMBL/GenBank/DDBJ whole genome shotgun (WGS) entry which is preliminary data.</text>
</comment>
<keyword evidence="1" id="KW-0472">Membrane</keyword>
<evidence type="ECO:0000313" key="3">
    <source>
        <dbReference type="Proteomes" id="UP001352852"/>
    </source>
</evidence>
<organism evidence="2 3">
    <name type="scientific">Characodon lateralis</name>
    <dbReference type="NCBI Taxonomy" id="208331"/>
    <lineage>
        <taxon>Eukaryota</taxon>
        <taxon>Metazoa</taxon>
        <taxon>Chordata</taxon>
        <taxon>Craniata</taxon>
        <taxon>Vertebrata</taxon>
        <taxon>Euteleostomi</taxon>
        <taxon>Actinopterygii</taxon>
        <taxon>Neopterygii</taxon>
        <taxon>Teleostei</taxon>
        <taxon>Neoteleostei</taxon>
        <taxon>Acanthomorphata</taxon>
        <taxon>Ovalentaria</taxon>
        <taxon>Atherinomorphae</taxon>
        <taxon>Cyprinodontiformes</taxon>
        <taxon>Goodeidae</taxon>
        <taxon>Characodon</taxon>
    </lineage>
</organism>
<reference evidence="2 3" key="1">
    <citation type="submission" date="2021-06" db="EMBL/GenBank/DDBJ databases">
        <authorList>
            <person name="Palmer J.M."/>
        </authorList>
    </citation>
    <scope>NUCLEOTIDE SEQUENCE [LARGE SCALE GENOMIC DNA]</scope>
    <source>
        <strain evidence="2 3">CL_MEX2019</strain>
        <tissue evidence="2">Muscle</tissue>
    </source>
</reference>
<evidence type="ECO:0000256" key="1">
    <source>
        <dbReference type="SAM" id="Phobius"/>
    </source>
</evidence>
<proteinExistence type="predicted"/>
<accession>A0ABU7DN99</accession>
<dbReference type="EMBL" id="JAHUTJ010032992">
    <property type="protein sequence ID" value="MED6276572.1"/>
    <property type="molecule type" value="Genomic_DNA"/>
</dbReference>
<keyword evidence="1" id="KW-0812">Transmembrane</keyword>
<gene>
    <name evidence="2" type="ORF">CHARACLAT_004374</name>
</gene>
<keyword evidence="1" id="KW-1133">Transmembrane helix</keyword>
<feature type="transmembrane region" description="Helical" evidence="1">
    <location>
        <begin position="84"/>
        <end position="103"/>
    </location>
</feature>